<reference evidence="1 2" key="1">
    <citation type="journal article" date="2021" name="Elife">
        <title>Chloroplast acquisition without the gene transfer in kleptoplastic sea slugs, Plakobranchus ocellatus.</title>
        <authorList>
            <person name="Maeda T."/>
            <person name="Takahashi S."/>
            <person name="Yoshida T."/>
            <person name="Shimamura S."/>
            <person name="Takaki Y."/>
            <person name="Nagai Y."/>
            <person name="Toyoda A."/>
            <person name="Suzuki Y."/>
            <person name="Arimoto A."/>
            <person name="Ishii H."/>
            <person name="Satoh N."/>
            <person name="Nishiyama T."/>
            <person name="Hasebe M."/>
            <person name="Maruyama T."/>
            <person name="Minagawa J."/>
            <person name="Obokata J."/>
            <person name="Shigenobu S."/>
        </authorList>
    </citation>
    <scope>NUCLEOTIDE SEQUENCE [LARGE SCALE GENOMIC DNA]</scope>
</reference>
<gene>
    <name evidence="1" type="ORF">PoB_003780700</name>
</gene>
<comment type="caution">
    <text evidence="1">The sequence shown here is derived from an EMBL/GenBank/DDBJ whole genome shotgun (WGS) entry which is preliminary data.</text>
</comment>
<proteinExistence type="predicted"/>
<protein>
    <submittedName>
        <fullName evidence="1">Uncharacterized protein</fullName>
    </submittedName>
</protein>
<organism evidence="1 2">
    <name type="scientific">Plakobranchus ocellatus</name>
    <dbReference type="NCBI Taxonomy" id="259542"/>
    <lineage>
        <taxon>Eukaryota</taxon>
        <taxon>Metazoa</taxon>
        <taxon>Spiralia</taxon>
        <taxon>Lophotrochozoa</taxon>
        <taxon>Mollusca</taxon>
        <taxon>Gastropoda</taxon>
        <taxon>Heterobranchia</taxon>
        <taxon>Euthyneura</taxon>
        <taxon>Panpulmonata</taxon>
        <taxon>Sacoglossa</taxon>
        <taxon>Placobranchoidea</taxon>
        <taxon>Plakobranchidae</taxon>
        <taxon>Plakobranchus</taxon>
    </lineage>
</organism>
<accession>A0AAV4AVI0</accession>
<keyword evidence="2" id="KW-1185">Reference proteome</keyword>
<sequence>MQNSSPPHTLPEKITRPGIAKRLSAPGIALASPSIMLVFTAKLPGYSPFTTGKPRTPETWLVVSLACCCCQYQRPTKGQLNLPGMPNASKSLSKDTLQQISGMSILPGVILYRGRKLTCRTGICPYGVERL</sequence>
<evidence type="ECO:0000313" key="2">
    <source>
        <dbReference type="Proteomes" id="UP000735302"/>
    </source>
</evidence>
<evidence type="ECO:0000313" key="1">
    <source>
        <dbReference type="EMBL" id="GFO11302.1"/>
    </source>
</evidence>
<dbReference type="AlphaFoldDB" id="A0AAV4AVI0"/>
<name>A0AAV4AVI0_9GAST</name>
<dbReference type="Proteomes" id="UP000735302">
    <property type="component" value="Unassembled WGS sequence"/>
</dbReference>
<dbReference type="EMBL" id="BLXT01004267">
    <property type="protein sequence ID" value="GFO11302.1"/>
    <property type="molecule type" value="Genomic_DNA"/>
</dbReference>